<dbReference type="PANTHER" id="PTHR43355">
    <property type="entry name" value="FLAVIN REDUCTASE (NADPH)"/>
    <property type="match status" value="1"/>
</dbReference>
<dbReference type="InterPro" id="IPR051606">
    <property type="entry name" value="Polyketide_Oxido-like"/>
</dbReference>
<dbReference type="InterPro" id="IPR016040">
    <property type="entry name" value="NAD(P)-bd_dom"/>
</dbReference>
<feature type="region of interest" description="Disordered" evidence="1">
    <location>
        <begin position="163"/>
        <end position="182"/>
    </location>
</feature>
<proteinExistence type="predicted"/>
<sequence>MNIAIIGATGFVGSAILNEALNRGHQVTALVRNPGKLSVHHEHLKIVKTDILNIGQVKDALSGNDAVISAYNSGWSNPNIYDDFIAGSKAIQQGVKESGVKRLIVIGGAGSLEIKPGLQLIDTPDFPEAYKPGASAARDYLNIIRQENELDWTYFSPAPEMNVGNPGTRTGKYRTSKDTPVFDEHGRSKLSVEDLAVAVLDELEKPAHIRERFTAAY</sequence>
<feature type="domain" description="NAD(P)-binding" evidence="2">
    <location>
        <begin position="7"/>
        <end position="202"/>
    </location>
</feature>
<accession>A0A081PCJ7</accession>
<evidence type="ECO:0000259" key="2">
    <source>
        <dbReference type="Pfam" id="PF13460"/>
    </source>
</evidence>
<evidence type="ECO:0000313" key="3">
    <source>
        <dbReference type="EMBL" id="KEQ28420.1"/>
    </source>
</evidence>
<dbReference type="CDD" id="cd05244">
    <property type="entry name" value="BVR-B_like_SDR_a"/>
    <property type="match status" value="1"/>
</dbReference>
<dbReference type="EMBL" id="JNFF01000116">
    <property type="protein sequence ID" value="KEQ28420.1"/>
    <property type="molecule type" value="Genomic_DNA"/>
</dbReference>
<gene>
    <name evidence="3" type="ORF">N180_01955</name>
</gene>
<keyword evidence="4" id="KW-1185">Reference proteome</keyword>
<dbReference type="Gene3D" id="3.40.50.720">
    <property type="entry name" value="NAD(P)-binding Rossmann-like Domain"/>
    <property type="match status" value="1"/>
</dbReference>
<evidence type="ECO:0000256" key="1">
    <source>
        <dbReference type="SAM" id="MobiDB-lite"/>
    </source>
</evidence>
<dbReference type="AlphaFoldDB" id="A0A081PCJ7"/>
<dbReference type="Pfam" id="PF13460">
    <property type="entry name" value="NAD_binding_10"/>
    <property type="match status" value="1"/>
</dbReference>
<evidence type="ECO:0000313" key="4">
    <source>
        <dbReference type="Proteomes" id="UP000028007"/>
    </source>
</evidence>
<dbReference type="GO" id="GO:0016646">
    <property type="term" value="F:oxidoreductase activity, acting on the CH-NH group of donors, NAD or NADP as acceptor"/>
    <property type="evidence" value="ECO:0007669"/>
    <property type="project" value="TreeGrafter"/>
</dbReference>
<dbReference type="SUPFAM" id="SSF51735">
    <property type="entry name" value="NAD(P)-binding Rossmann-fold domains"/>
    <property type="match status" value="1"/>
</dbReference>
<dbReference type="Proteomes" id="UP000028007">
    <property type="component" value="Unassembled WGS sequence"/>
</dbReference>
<name>A0A081PCJ7_9SPHI</name>
<reference evidence="3 4" key="1">
    <citation type="journal article" date="1992" name="Int. J. Syst. Bacteriol.">
        <title>Sphingobacterium antarcticus sp. nov. a Psychrotrophic Bacterium from the Soils of Schirmacher Oasis, Antarctica.</title>
        <authorList>
            <person name="Shivaji S."/>
            <person name="Ray M.K."/>
            <person name="Rao N.S."/>
            <person name="Saiserr L."/>
            <person name="Jagannadham M.V."/>
            <person name="Kumar G.S."/>
            <person name="Reddy G."/>
            <person name="Bhargava P.M."/>
        </authorList>
    </citation>
    <scope>NUCLEOTIDE SEQUENCE [LARGE SCALE GENOMIC DNA]</scope>
    <source>
        <strain evidence="3 4">4BY</strain>
    </source>
</reference>
<organism evidence="3 4">
    <name type="scientific">Pedobacter antarcticus 4BY</name>
    <dbReference type="NCBI Taxonomy" id="1358423"/>
    <lineage>
        <taxon>Bacteria</taxon>
        <taxon>Pseudomonadati</taxon>
        <taxon>Bacteroidota</taxon>
        <taxon>Sphingobacteriia</taxon>
        <taxon>Sphingobacteriales</taxon>
        <taxon>Sphingobacteriaceae</taxon>
        <taxon>Pedobacter</taxon>
    </lineage>
</organism>
<dbReference type="OrthoDB" id="9785372at2"/>
<dbReference type="PANTHER" id="PTHR43355:SF2">
    <property type="entry name" value="FLAVIN REDUCTASE (NADPH)"/>
    <property type="match status" value="1"/>
</dbReference>
<protein>
    <recommendedName>
        <fullName evidence="2">NAD(P)-binding domain-containing protein</fullName>
    </recommendedName>
</protein>
<dbReference type="eggNOG" id="COG2910">
    <property type="taxonomic scope" value="Bacteria"/>
</dbReference>
<dbReference type="InterPro" id="IPR036291">
    <property type="entry name" value="NAD(P)-bd_dom_sf"/>
</dbReference>
<dbReference type="RefSeq" id="WP_037444312.1">
    <property type="nucleotide sequence ID" value="NZ_JNFF01000116.1"/>
</dbReference>
<comment type="caution">
    <text evidence="3">The sequence shown here is derived from an EMBL/GenBank/DDBJ whole genome shotgun (WGS) entry which is preliminary data.</text>
</comment>